<dbReference type="PANTHER" id="PTHR28594">
    <property type="entry name" value="ATR-INTERACTING PROTEIN"/>
    <property type="match status" value="1"/>
</dbReference>
<evidence type="ECO:0000313" key="3">
    <source>
        <dbReference type="EMBL" id="CAL1674978.1"/>
    </source>
</evidence>
<dbReference type="AlphaFoldDB" id="A0AAV2N533"/>
<dbReference type="InterPro" id="IPR033349">
    <property type="entry name" value="ATRIP"/>
</dbReference>
<evidence type="ECO:0000313" key="4">
    <source>
        <dbReference type="Proteomes" id="UP001497644"/>
    </source>
</evidence>
<dbReference type="GO" id="GO:0000077">
    <property type="term" value="P:DNA damage checkpoint signaling"/>
    <property type="evidence" value="ECO:0007669"/>
    <property type="project" value="InterPro"/>
</dbReference>
<dbReference type="Proteomes" id="UP001497644">
    <property type="component" value="Chromosome 10"/>
</dbReference>
<organism evidence="3 4">
    <name type="scientific">Lasius platythorax</name>
    <dbReference type="NCBI Taxonomy" id="488582"/>
    <lineage>
        <taxon>Eukaryota</taxon>
        <taxon>Metazoa</taxon>
        <taxon>Ecdysozoa</taxon>
        <taxon>Arthropoda</taxon>
        <taxon>Hexapoda</taxon>
        <taxon>Insecta</taxon>
        <taxon>Pterygota</taxon>
        <taxon>Neoptera</taxon>
        <taxon>Endopterygota</taxon>
        <taxon>Hymenoptera</taxon>
        <taxon>Apocrita</taxon>
        <taxon>Aculeata</taxon>
        <taxon>Formicoidea</taxon>
        <taxon>Formicidae</taxon>
        <taxon>Formicinae</taxon>
        <taxon>Lasius</taxon>
        <taxon>Lasius</taxon>
    </lineage>
</organism>
<protein>
    <recommendedName>
        <fullName evidence="5">ATR-interacting protein mus304</fullName>
    </recommendedName>
</protein>
<gene>
    <name evidence="3" type="ORF">LPLAT_LOCUS1496</name>
</gene>
<dbReference type="PANTHER" id="PTHR28594:SF1">
    <property type="entry name" value="ATR-INTERACTING PROTEIN"/>
    <property type="match status" value="1"/>
</dbReference>
<feature type="coiled-coil region" evidence="1">
    <location>
        <begin position="197"/>
        <end position="260"/>
    </location>
</feature>
<reference evidence="3" key="1">
    <citation type="submission" date="2024-04" db="EMBL/GenBank/DDBJ databases">
        <authorList>
            <consortium name="Molecular Ecology Group"/>
        </authorList>
    </citation>
    <scope>NUCLEOTIDE SEQUENCE</scope>
</reference>
<keyword evidence="1" id="KW-0175">Coiled coil</keyword>
<feature type="region of interest" description="Disordered" evidence="2">
    <location>
        <begin position="1"/>
        <end position="41"/>
    </location>
</feature>
<dbReference type="GO" id="GO:0006281">
    <property type="term" value="P:DNA repair"/>
    <property type="evidence" value="ECO:0007669"/>
    <property type="project" value="TreeGrafter"/>
</dbReference>
<feature type="compositionally biased region" description="Basic and acidic residues" evidence="2">
    <location>
        <begin position="1"/>
        <end position="39"/>
    </location>
</feature>
<sequence>MFKRPENTITEDCHVSAKRARFDAPRRDPQHSKAEKIPENKNAQYDDLWGDDFAEEDIEEMDLIASQACLQTCNISGSSKLFESSLHSIKSGLSERPSAVACNETSRLKLSHPIGKSDLCMMKKDMQGKSQDIADINYSQFKNKLINREIHNSTFQKGNNIIVPDDKELEKLKNENKKLLNDFITKDGETVFLRQQLQQIQLRTENERLEKMRLIEEQANNHRLEINKICKEKEQLKTQLELQNLEIKNLQGRCKRLESKNIKLEEPQTLYTNTFLNKSTSINRLTNTNSSSVKEICVQANIYKKTDYQLQTYSTYFPLAGISELMFEASLPEKPIINIKVIEKTGRRNLPILQEEETFRIFENPDLVKPVITMVDEKKLTIQFVLPEIAAIERKANTEIESEKCIPIINKLVLTTRELMLNVVEVLQMIFQAMRNDDIRDMNDLYFSNVYENHNICIKSECEANAWHEGERGIEARRLLGALSHISLESSYLSNYLAGKSLLLTRNDECYNHYLQQMTRYNAWPKRNHEFEILEIILECVTLIGRVRRSHQFTGLINAIIKVLCNVQRKVGYCKKGLEYICLIFKQLVFSRPLSLCYISLVDFLMIFSKCYTEFVPKLCSKSMAVKNWKGALHFTPDACVLQILILQLEHFQPDFLTTVNITHGLISSVWDILQTNNNLLRIENSKSCNCYMKLLQVTINMLKKSSETKLDIIDNTEWQNSFSASKKCYILKKINYKNYTCQTRCSGQNVEKHLSDIYPEKLDKNFWLGIKKIQHKILKQGIRFLSHLVICNPEFLSHSSDMEDMFNLFIRNITFFDDLIFHENEREALDIIKSTLCDKSIQNEAEIPHEDIHVHQLNIRNFKKKIIPGTKRDHVETTKDYNRTYMTIKALYNFKTEYKDN</sequence>
<evidence type="ECO:0000256" key="1">
    <source>
        <dbReference type="SAM" id="Coils"/>
    </source>
</evidence>
<evidence type="ECO:0008006" key="5">
    <source>
        <dbReference type="Google" id="ProtNLM"/>
    </source>
</evidence>
<proteinExistence type="predicted"/>
<dbReference type="EMBL" id="OZ034833">
    <property type="protein sequence ID" value="CAL1674978.1"/>
    <property type="molecule type" value="Genomic_DNA"/>
</dbReference>
<accession>A0AAV2N533</accession>
<name>A0AAV2N533_9HYME</name>
<keyword evidence="4" id="KW-1185">Reference proteome</keyword>
<evidence type="ECO:0000256" key="2">
    <source>
        <dbReference type="SAM" id="MobiDB-lite"/>
    </source>
</evidence>